<evidence type="ECO:0000256" key="13">
    <source>
        <dbReference type="ARBA" id="ARBA00031467"/>
    </source>
</evidence>
<dbReference type="EMBL" id="CKRE01000016">
    <property type="protein sequence ID" value="CIY82637.1"/>
    <property type="molecule type" value="Genomic_DNA"/>
</dbReference>
<keyword evidence="8 18" id="KW-0808">Transferase</keyword>
<dbReference type="GO" id="GO:0005737">
    <property type="term" value="C:cytoplasm"/>
    <property type="evidence" value="ECO:0007669"/>
    <property type="project" value="UniProtKB-SubCell"/>
</dbReference>
<feature type="active site" description="Tele-phosphohistidine intermediate" evidence="15">
    <location>
        <position position="79"/>
    </location>
</feature>
<dbReference type="EMBL" id="CKTV01000020">
    <property type="protein sequence ID" value="CJA45725.1"/>
    <property type="molecule type" value="Genomic_DNA"/>
</dbReference>
<keyword evidence="6" id="KW-0597">Phosphoprotein</keyword>
<evidence type="ECO:0000256" key="16">
    <source>
        <dbReference type="PIRSR" id="PIRSR000699-2"/>
    </source>
</evidence>
<dbReference type="EMBL" id="CAASIK010000021">
    <property type="protein sequence ID" value="VNB70728.1"/>
    <property type="molecule type" value="Genomic_DNA"/>
</dbReference>
<evidence type="ECO:0000256" key="4">
    <source>
        <dbReference type="ARBA" id="ARBA00022448"/>
    </source>
</evidence>
<dbReference type="AlphaFoldDB" id="A0A0B7L6K8"/>
<dbReference type="OMA" id="MEMGFIF"/>
<dbReference type="Proteomes" id="UP000042512">
    <property type="component" value="Unassembled WGS sequence"/>
</dbReference>
<dbReference type="RefSeq" id="WP_000836781.1">
    <property type="nucleotide sequence ID" value="NZ_AP018936.1"/>
</dbReference>
<evidence type="ECO:0000313" key="25">
    <source>
        <dbReference type="Proteomes" id="UP000043005"/>
    </source>
</evidence>
<evidence type="ECO:0000256" key="1">
    <source>
        <dbReference type="ARBA" id="ARBA00004496"/>
    </source>
</evidence>
<evidence type="ECO:0000256" key="5">
    <source>
        <dbReference type="ARBA" id="ARBA00022490"/>
    </source>
</evidence>
<protein>
    <recommendedName>
        <fullName evidence="3">PTS system lactose-specific EIIA component</fullName>
    </recommendedName>
    <alternativeName>
        <fullName evidence="12">EIIA-Lac</fullName>
    </alternativeName>
    <alternativeName>
        <fullName evidence="14">EIII-Lac</fullName>
    </alternativeName>
    <alternativeName>
        <fullName evidence="13">Lactose-specific phosphotransferase enzyme IIA component</fullName>
    </alternativeName>
</protein>
<evidence type="ECO:0000256" key="2">
    <source>
        <dbReference type="ARBA" id="ARBA00011233"/>
    </source>
</evidence>
<evidence type="ECO:0000313" key="28">
    <source>
        <dbReference type="Proteomes" id="UP000474228"/>
    </source>
</evidence>
<comment type="cofactor">
    <cofactor evidence="16">
        <name>Mg(2+)</name>
        <dbReference type="ChEBI" id="CHEBI:18420"/>
    </cofactor>
    <text evidence="16">Binds 1 Mg(2+) ion per trimer.</text>
</comment>
<dbReference type="Pfam" id="PF02255">
    <property type="entry name" value="PTS_IIA"/>
    <property type="match status" value="1"/>
</dbReference>
<keyword evidence="9" id="KW-0598">Phosphotransferase system</keyword>
<evidence type="ECO:0000313" key="18">
    <source>
        <dbReference type="EMBL" id="CIY82637.1"/>
    </source>
</evidence>
<evidence type="ECO:0000256" key="12">
    <source>
        <dbReference type="ARBA" id="ARBA00030293"/>
    </source>
</evidence>
<evidence type="ECO:0000313" key="27">
    <source>
        <dbReference type="Proteomes" id="UP000311381"/>
    </source>
</evidence>
<keyword evidence="7" id="KW-0762">Sugar transport</keyword>
<evidence type="ECO:0000256" key="14">
    <source>
        <dbReference type="ARBA" id="ARBA00032708"/>
    </source>
</evidence>
<keyword evidence="10 16" id="KW-0479">Metal-binding</keyword>
<dbReference type="PROSITE" id="PS51095">
    <property type="entry name" value="PTS_EIIA_TYPE_3"/>
    <property type="match status" value="1"/>
</dbReference>
<evidence type="ECO:0000313" key="22">
    <source>
        <dbReference type="EMBL" id="VMC85160.1"/>
    </source>
</evidence>
<name>A0A0B7L6K8_STREE</name>
<evidence type="ECO:0000256" key="6">
    <source>
        <dbReference type="ARBA" id="ARBA00022553"/>
    </source>
</evidence>
<reference evidence="24 25" key="1">
    <citation type="submission" date="2015-03" db="EMBL/GenBank/DDBJ databases">
        <authorList>
            <consortium name="Pathogen Informatics"/>
            <person name="Murphy D."/>
        </authorList>
    </citation>
    <scope>NUCLEOTIDE SEQUENCE [LARGE SCALE GENOMIC DNA]</scope>
    <source>
        <strain evidence="19 25">SMRU1873</strain>
        <strain evidence="18 24">SMRU975</strain>
    </source>
</reference>
<feature type="binding site" evidence="16">
    <location>
        <position position="82"/>
    </location>
    <ligand>
        <name>Mg(2+)</name>
        <dbReference type="ChEBI" id="CHEBI:18420"/>
        <note>ligand shared between all trimeric partners</note>
    </ligand>
</feature>
<dbReference type="Gene3D" id="1.20.58.80">
    <property type="entry name" value="Phosphotransferase system, lactose/cellobiose-type IIA subunit"/>
    <property type="match status" value="1"/>
</dbReference>
<proteinExistence type="predicted"/>
<dbReference type="EMBL" id="WNHJ01000017">
    <property type="protein sequence ID" value="MTV62886.1"/>
    <property type="molecule type" value="Genomic_DNA"/>
</dbReference>
<accession>A0A0B7L6K8</accession>
<dbReference type="CDD" id="cd00215">
    <property type="entry name" value="PTS_IIA_lac"/>
    <property type="match status" value="1"/>
</dbReference>
<evidence type="ECO:0000313" key="26">
    <source>
        <dbReference type="Proteomes" id="UP000310822"/>
    </source>
</evidence>
<evidence type="ECO:0000256" key="15">
    <source>
        <dbReference type="PIRSR" id="PIRSR000699-1"/>
    </source>
</evidence>
<evidence type="ECO:0000256" key="8">
    <source>
        <dbReference type="ARBA" id="ARBA00022679"/>
    </source>
</evidence>
<sequence>MKSKEEINMLGFTIVAYAGDARSDLMDALAFARDGYFEQARELVESANDSIVSAHREQTNLLAEEAYGDNFEVSFIMIHGQDTLMTTMLLYDQVKFFIDEYERIRKIEEHIGLQ</sequence>
<dbReference type="EMBL" id="WNHN01000003">
    <property type="protein sequence ID" value="MTV75948.1"/>
    <property type="molecule type" value="Genomic_DNA"/>
</dbReference>
<evidence type="ECO:0000256" key="10">
    <source>
        <dbReference type="ARBA" id="ARBA00022723"/>
    </source>
</evidence>
<dbReference type="Proteomes" id="UP000311381">
    <property type="component" value="Unassembled WGS sequence"/>
</dbReference>
<evidence type="ECO:0000313" key="23">
    <source>
        <dbReference type="EMBL" id="VNB70728.1"/>
    </source>
</evidence>
<organism evidence="18 24">
    <name type="scientific">Streptococcus pneumoniae</name>
    <dbReference type="NCBI Taxonomy" id="1313"/>
    <lineage>
        <taxon>Bacteria</taxon>
        <taxon>Bacillati</taxon>
        <taxon>Bacillota</taxon>
        <taxon>Bacilli</taxon>
        <taxon>Lactobacillales</taxon>
        <taxon>Streptococcaceae</taxon>
        <taxon>Streptococcus</taxon>
    </lineage>
</organism>
<dbReference type="Proteomes" id="UP000310822">
    <property type="component" value="Unassembled WGS sequence"/>
</dbReference>
<dbReference type="InterPro" id="IPR036542">
    <property type="entry name" value="PTS_IIA_lac/cel_sf"/>
</dbReference>
<dbReference type="Proteomes" id="UP000729182">
    <property type="component" value="Unassembled WGS sequence"/>
</dbReference>
<evidence type="ECO:0000256" key="3">
    <source>
        <dbReference type="ARBA" id="ARBA00014322"/>
    </source>
</evidence>
<dbReference type="SUPFAM" id="SSF46973">
    <property type="entry name" value="Enzyme IIa from lactose specific PTS, IIa-lac"/>
    <property type="match status" value="1"/>
</dbReference>
<evidence type="ECO:0000256" key="7">
    <source>
        <dbReference type="ARBA" id="ARBA00022597"/>
    </source>
</evidence>
<feature type="modified residue" description="Phosphohistidine; by HPr" evidence="17">
    <location>
        <position position="79"/>
    </location>
</feature>
<dbReference type="PANTHER" id="PTHR34382">
    <property type="entry name" value="PTS SYSTEM N,N'-DIACETYLCHITOBIOSE-SPECIFIC EIIA COMPONENT"/>
    <property type="match status" value="1"/>
</dbReference>
<evidence type="ECO:0000256" key="9">
    <source>
        <dbReference type="ARBA" id="ARBA00022683"/>
    </source>
</evidence>
<gene>
    <name evidence="18" type="primary">lacF_2</name>
    <name evidence="22" type="synonym">lacF_1</name>
    <name evidence="23" type="synonym">lacF_3</name>
    <name evidence="18" type="ORF">ERS020485_01264</name>
    <name evidence="19" type="ORF">ERS021383_01325</name>
    <name evidence="21" type="ORF">GM535_01185</name>
    <name evidence="20" type="ORF">GM539_05640</name>
    <name evidence="22" type="ORF">SAMEA2627268_00360</name>
    <name evidence="23" type="ORF">SAMEA2783718_02179</name>
</gene>
<dbReference type="EMBL" id="CAAQRO010000002">
    <property type="protein sequence ID" value="VMC85160.1"/>
    <property type="molecule type" value="Genomic_DNA"/>
</dbReference>
<dbReference type="FunFam" id="1.20.58.80:FF:000001">
    <property type="entry name" value="PTS system, lactose-specific IIa component"/>
    <property type="match status" value="1"/>
</dbReference>
<comment type="subcellular location">
    <subcellularLocation>
        <location evidence="1">Cytoplasm</location>
    </subcellularLocation>
</comment>
<dbReference type="GO" id="GO:0009401">
    <property type="term" value="P:phosphoenolpyruvate-dependent sugar phosphotransferase system"/>
    <property type="evidence" value="ECO:0007669"/>
    <property type="project" value="UniProtKB-KW"/>
</dbReference>
<evidence type="ECO:0000256" key="17">
    <source>
        <dbReference type="PROSITE-ProRule" id="PRU00418"/>
    </source>
</evidence>
<keyword evidence="4" id="KW-0813">Transport</keyword>
<dbReference type="PANTHER" id="PTHR34382:SF9">
    <property type="entry name" value="PHOSPHOTRANSFERASE SYSTEM SUGAR-SPECIFIC EII COMPONENT"/>
    <property type="match status" value="1"/>
</dbReference>
<dbReference type="InterPro" id="IPR003188">
    <property type="entry name" value="PTS_IIA_lac/cel"/>
</dbReference>
<evidence type="ECO:0000313" key="20">
    <source>
        <dbReference type="EMBL" id="MTV62886.1"/>
    </source>
</evidence>
<reference evidence="20 28" key="3">
    <citation type="submission" date="2019-11" db="EMBL/GenBank/DDBJ databases">
        <title>Growth characteristics of pneumococcus vary with the chemical composition of the capsule and with environmental conditions.</title>
        <authorList>
            <person name="Tothpal A."/>
            <person name="Desobry K."/>
            <person name="Joshi S."/>
            <person name="Wyllie A.L."/>
            <person name="Weinberger D.M."/>
        </authorList>
    </citation>
    <scope>NUCLEOTIDE SEQUENCE</scope>
    <source>
        <strain evidence="21">Pnumococcus10A</strain>
        <strain evidence="20">Pnumococcus22F</strain>
        <strain evidence="28">pnumococcus22F</strain>
    </source>
</reference>
<dbReference type="Proteomes" id="UP000474228">
    <property type="component" value="Unassembled WGS sequence"/>
</dbReference>
<reference evidence="26 27" key="2">
    <citation type="submission" date="2019-04" db="EMBL/GenBank/DDBJ databases">
        <authorList>
            <consortium name="Pathogen Informatics"/>
        </authorList>
    </citation>
    <scope>NUCLEOTIDE SEQUENCE [LARGE SCALE GENOMIC DNA]</scope>
    <source>
        <strain evidence="22 27">GPSC47</strain>
        <strain evidence="23 26">GPSC54</strain>
    </source>
</reference>
<dbReference type="GO" id="GO:0046872">
    <property type="term" value="F:metal ion binding"/>
    <property type="evidence" value="ECO:0007669"/>
    <property type="project" value="UniProtKB-KW"/>
</dbReference>
<dbReference type="PIRSF" id="PIRSF000699">
    <property type="entry name" value="PTS_IILac_III"/>
    <property type="match status" value="1"/>
</dbReference>
<evidence type="ECO:0000256" key="11">
    <source>
        <dbReference type="ARBA" id="ARBA00022842"/>
    </source>
</evidence>
<comment type="subunit">
    <text evidence="2">Homotrimer.</text>
</comment>
<dbReference type="GO" id="GO:0016740">
    <property type="term" value="F:transferase activity"/>
    <property type="evidence" value="ECO:0007669"/>
    <property type="project" value="UniProtKB-KW"/>
</dbReference>
<evidence type="ECO:0000313" key="21">
    <source>
        <dbReference type="EMBL" id="MTV75948.1"/>
    </source>
</evidence>
<evidence type="ECO:0000313" key="19">
    <source>
        <dbReference type="EMBL" id="CJA45725.1"/>
    </source>
</evidence>
<keyword evidence="5" id="KW-0963">Cytoplasm</keyword>
<evidence type="ECO:0000313" key="24">
    <source>
        <dbReference type="Proteomes" id="UP000042512"/>
    </source>
</evidence>
<dbReference type="Proteomes" id="UP000043005">
    <property type="component" value="Unassembled WGS sequence"/>
</dbReference>
<keyword evidence="11 16" id="KW-0460">Magnesium</keyword>